<dbReference type="EMBL" id="BSPQ01000030">
    <property type="protein sequence ID" value="GLS92665.1"/>
    <property type="molecule type" value="Genomic_DNA"/>
</dbReference>
<evidence type="ECO:0000256" key="5">
    <source>
        <dbReference type="ARBA" id="ARBA00023049"/>
    </source>
</evidence>
<dbReference type="Proteomes" id="UP001157353">
    <property type="component" value="Unassembled WGS sequence"/>
</dbReference>
<dbReference type="Gene3D" id="3.40.140.10">
    <property type="entry name" value="Cytidine Deaminase, domain 2"/>
    <property type="match status" value="1"/>
</dbReference>
<evidence type="ECO:0000256" key="2">
    <source>
        <dbReference type="ARBA" id="ARBA00022723"/>
    </source>
</evidence>
<keyword evidence="1" id="KW-0645">Protease</keyword>
<dbReference type="Pfam" id="PF20582">
    <property type="entry name" value="UPF0758_N"/>
    <property type="match status" value="1"/>
</dbReference>
<dbReference type="InterPro" id="IPR025657">
    <property type="entry name" value="RadC_JAB"/>
</dbReference>
<evidence type="ECO:0000313" key="9">
    <source>
        <dbReference type="Proteomes" id="UP001157353"/>
    </source>
</evidence>
<dbReference type="NCBIfam" id="NF000642">
    <property type="entry name" value="PRK00024.1"/>
    <property type="match status" value="1"/>
</dbReference>
<organism evidence="8 9">
    <name type="scientific">Psychromonas marina</name>
    <dbReference type="NCBI Taxonomy" id="88364"/>
    <lineage>
        <taxon>Bacteria</taxon>
        <taxon>Pseudomonadati</taxon>
        <taxon>Pseudomonadota</taxon>
        <taxon>Gammaproteobacteria</taxon>
        <taxon>Alteromonadales</taxon>
        <taxon>Psychromonadaceae</taxon>
        <taxon>Psychromonas</taxon>
    </lineage>
</organism>
<keyword evidence="2" id="KW-0479">Metal-binding</keyword>
<accession>A0ABQ6E5S4</accession>
<dbReference type="InterPro" id="IPR001405">
    <property type="entry name" value="UPF0758"/>
</dbReference>
<evidence type="ECO:0000256" key="1">
    <source>
        <dbReference type="ARBA" id="ARBA00022670"/>
    </source>
</evidence>
<evidence type="ECO:0000256" key="4">
    <source>
        <dbReference type="ARBA" id="ARBA00022833"/>
    </source>
</evidence>
<proteinExistence type="inferred from homology"/>
<evidence type="ECO:0000256" key="3">
    <source>
        <dbReference type="ARBA" id="ARBA00022801"/>
    </source>
</evidence>
<keyword evidence="3" id="KW-0378">Hydrolase</keyword>
<protein>
    <submittedName>
        <fullName evidence="8">UPF0758 protein</fullName>
    </submittedName>
</protein>
<evidence type="ECO:0000313" key="8">
    <source>
        <dbReference type="EMBL" id="GLS92665.1"/>
    </source>
</evidence>
<dbReference type="PROSITE" id="PS50249">
    <property type="entry name" value="MPN"/>
    <property type="match status" value="1"/>
</dbReference>
<dbReference type="InterPro" id="IPR046778">
    <property type="entry name" value="UPF0758_N"/>
</dbReference>
<dbReference type="InterPro" id="IPR020891">
    <property type="entry name" value="UPF0758_CS"/>
</dbReference>
<comment type="caution">
    <text evidence="8">The sequence shown here is derived from an EMBL/GenBank/DDBJ whole genome shotgun (WGS) entry which is preliminary data.</text>
</comment>
<dbReference type="SUPFAM" id="SSF47781">
    <property type="entry name" value="RuvA domain 2-like"/>
    <property type="match status" value="1"/>
</dbReference>
<dbReference type="PANTHER" id="PTHR30471:SF3">
    <property type="entry name" value="UPF0758 PROTEIN YEES-RELATED"/>
    <property type="match status" value="1"/>
</dbReference>
<dbReference type="NCBIfam" id="TIGR00608">
    <property type="entry name" value="radc"/>
    <property type="match status" value="1"/>
</dbReference>
<evidence type="ECO:0000259" key="7">
    <source>
        <dbReference type="PROSITE" id="PS50249"/>
    </source>
</evidence>
<dbReference type="PANTHER" id="PTHR30471">
    <property type="entry name" value="DNA REPAIR PROTEIN RADC"/>
    <property type="match status" value="1"/>
</dbReference>
<name>A0ABQ6E5S4_9GAMM</name>
<reference evidence="9" key="1">
    <citation type="journal article" date="2019" name="Int. J. Syst. Evol. Microbiol.">
        <title>The Global Catalogue of Microorganisms (GCM) 10K type strain sequencing project: providing services to taxonomists for standard genome sequencing and annotation.</title>
        <authorList>
            <consortium name="The Broad Institute Genomics Platform"/>
            <consortium name="The Broad Institute Genome Sequencing Center for Infectious Disease"/>
            <person name="Wu L."/>
            <person name="Ma J."/>
        </authorList>
    </citation>
    <scope>NUCLEOTIDE SEQUENCE [LARGE SCALE GENOMIC DNA]</scope>
    <source>
        <strain evidence="9">NBRC 103166</strain>
    </source>
</reference>
<feature type="domain" description="MPN" evidence="7">
    <location>
        <begin position="103"/>
        <end position="225"/>
    </location>
</feature>
<dbReference type="PROSITE" id="PS01302">
    <property type="entry name" value="UPF0758"/>
    <property type="match status" value="1"/>
</dbReference>
<dbReference type="CDD" id="cd08071">
    <property type="entry name" value="MPN_DUF2466"/>
    <property type="match status" value="1"/>
</dbReference>
<comment type="similarity">
    <text evidence="6">Belongs to the UPF0758 family.</text>
</comment>
<keyword evidence="5" id="KW-0482">Metalloprotease</keyword>
<keyword evidence="9" id="KW-1185">Reference proteome</keyword>
<keyword evidence="4" id="KW-0862">Zinc</keyword>
<dbReference type="Pfam" id="PF04002">
    <property type="entry name" value="RadC"/>
    <property type="match status" value="1"/>
</dbReference>
<dbReference type="InterPro" id="IPR037518">
    <property type="entry name" value="MPN"/>
</dbReference>
<dbReference type="RefSeq" id="WP_284205794.1">
    <property type="nucleotide sequence ID" value="NZ_BSPQ01000030.1"/>
</dbReference>
<evidence type="ECO:0000256" key="6">
    <source>
        <dbReference type="RuleBase" id="RU003797"/>
    </source>
</evidence>
<dbReference type="InterPro" id="IPR010994">
    <property type="entry name" value="RuvA_2-like"/>
</dbReference>
<gene>
    <name evidence="8" type="ORF">GCM10007916_37370</name>
</gene>
<sequence>MTTIKDWPNQERPREKLLLRGSHALSDAELLAIFLRTGCKGIDVVALSRLLLNEFGSLHAIFAASETEFCAKKGLGQAKYVQLQAVLEMSRRYLKEPLQKGVALTSAQQTKEFLVAKMHAYPNEVFAAILLDTQHQIICFHEFFFGSIDSATVHPRIIVQKVLHENAAAIILVHNHPSGDPTASISDKKITAKIIDAMRLIDVRVLDHFIIGDQKTTSFAEKGWI</sequence>
<dbReference type="Gene3D" id="1.10.150.20">
    <property type="entry name" value="5' to 3' exonuclease, C-terminal subdomain"/>
    <property type="match status" value="1"/>
</dbReference>